<gene>
    <name evidence="1" type="ORF">PFDG_05282</name>
</gene>
<dbReference type="Proteomes" id="UP000054282">
    <property type="component" value="Unassembled WGS sequence"/>
</dbReference>
<feature type="non-terminal residue" evidence="1">
    <location>
        <position position="1"/>
    </location>
</feature>
<proteinExistence type="predicted"/>
<evidence type="ECO:0000313" key="1">
    <source>
        <dbReference type="EMBL" id="KOB89730.1"/>
    </source>
</evidence>
<reference evidence="2" key="1">
    <citation type="submission" date="2006-09" db="EMBL/GenBank/DDBJ databases">
        <title>Annotation of Plasmodium falciparum Dd2.</title>
        <authorList>
            <consortium name="The Broad Institute Genome Sequencing Platform"/>
            <person name="Volkman S.K."/>
            <person name="Neafsey D.E."/>
            <person name="Dash A.P."/>
            <person name="Chitnis C.E."/>
            <person name="Hartl D.L."/>
            <person name="Young S.K."/>
            <person name="Zeng Q."/>
            <person name="Koehrsen M."/>
            <person name="Alvarado L."/>
            <person name="Berlin A."/>
            <person name="Borenstein D."/>
            <person name="Chapman S.B."/>
            <person name="Chen Z."/>
            <person name="Engels R."/>
            <person name="Freedman E."/>
            <person name="Gellesch M."/>
            <person name="Goldberg J."/>
            <person name="Griggs A."/>
            <person name="Gujja S."/>
            <person name="Heilman E.R."/>
            <person name="Heiman D.I."/>
            <person name="Howarth C."/>
            <person name="Jen D."/>
            <person name="Larson L."/>
            <person name="Mehta T."/>
            <person name="Neiman D."/>
            <person name="Park D."/>
            <person name="Pearson M."/>
            <person name="Roberts A."/>
            <person name="Saif S."/>
            <person name="Shea T."/>
            <person name="Shenoy N."/>
            <person name="Sisk P."/>
            <person name="Stolte C."/>
            <person name="Sykes S."/>
            <person name="Walk T."/>
            <person name="White J."/>
            <person name="Yandava C."/>
            <person name="Haas B."/>
            <person name="Henn M.R."/>
            <person name="Nusbaum C."/>
            <person name="Birren B."/>
        </authorList>
    </citation>
    <scope>NUCLEOTIDE SEQUENCE [LARGE SCALE GENOMIC DNA]</scope>
</reference>
<organism evidence="1 2">
    <name type="scientific">Plasmodium falciparum (isolate Dd2)</name>
    <dbReference type="NCBI Taxonomy" id="57267"/>
    <lineage>
        <taxon>Eukaryota</taxon>
        <taxon>Sar</taxon>
        <taxon>Alveolata</taxon>
        <taxon>Apicomplexa</taxon>
        <taxon>Aconoidasida</taxon>
        <taxon>Haemosporida</taxon>
        <taxon>Plasmodiidae</taxon>
        <taxon>Plasmodium</taxon>
        <taxon>Plasmodium (Laverania)</taxon>
    </lineage>
</organism>
<accession>A0A0L7MAV8</accession>
<sequence length="85" mass="10106">QTNVQNCIVDSQNDQKYKLSNIRLNNSQNKRHDKTSNLTYFDINEYDGQHIENESQLKKFSTFHCYGSILQLTHNNEIFLRKNKV</sequence>
<protein>
    <submittedName>
        <fullName evidence="1">Uncharacterized protein</fullName>
    </submittedName>
</protein>
<dbReference type="AlphaFoldDB" id="A0A0L7MAV8"/>
<evidence type="ECO:0000313" key="2">
    <source>
        <dbReference type="Proteomes" id="UP000054282"/>
    </source>
</evidence>
<dbReference type="EMBL" id="GG703052">
    <property type="protein sequence ID" value="KOB89730.1"/>
    <property type="molecule type" value="Genomic_DNA"/>
</dbReference>
<dbReference type="KEGG" id="pfd:PFDG_05282"/>
<reference evidence="2" key="2">
    <citation type="submission" date="2006-09" db="EMBL/GenBank/DDBJ databases">
        <title>The genome sequence of Plasmodium falciparum Dd2.</title>
        <authorList>
            <consortium name="The Broad Institute Genome Sequencing Platform"/>
            <person name="Birren B."/>
            <person name="Lander E."/>
            <person name="Galagan J."/>
            <person name="Nusbaum C."/>
            <person name="Devon K."/>
            <person name="Henn M."/>
            <person name="Jaffe D."/>
            <person name="Butler J."/>
            <person name="Alvarez P."/>
            <person name="Gnerre S."/>
            <person name="Grabherr M."/>
            <person name="Kleber M."/>
            <person name="Mauceli E."/>
            <person name="Brockman W."/>
            <person name="MacCallum I.A."/>
            <person name="Rounsley S."/>
            <person name="Young S."/>
            <person name="LaButti K."/>
            <person name="Pushparaj V."/>
            <person name="DeCaprio D."/>
            <person name="Crawford M."/>
            <person name="Koehrsen M."/>
            <person name="Engels R."/>
            <person name="Montgomery P."/>
            <person name="Pearson M."/>
            <person name="Howarth C."/>
            <person name="Larson L."/>
            <person name="Luoma S."/>
            <person name="White J."/>
            <person name="Kodira C."/>
            <person name="Zeng Q."/>
            <person name="O'Leary S."/>
            <person name="Yandava C."/>
            <person name="Alvarado L."/>
            <person name="Wirth D."/>
            <person name="Volkman S."/>
            <person name="Hartl D."/>
        </authorList>
    </citation>
    <scope>NUCLEOTIDE SEQUENCE [LARGE SCALE GENOMIC DNA]</scope>
</reference>
<name>A0A0L7MAV8_PLAF4</name>